<sequence>MKHARDVDDLDEFAPSKWFKTNHDELLNVVFRFKHKAPSDRQDESLCRTLVEQFAAFVATLRPAVTESSHRCALANPVIDDRIVPVGDFTVHEVETLRNACRSMESLADDIHERGDVWYHPWLPAYGCALQWTKVNAGVVKLDVICVDGWERTLHFLSTGVCVHSAVSKTFSEIACANLDCSLEQKFGKVFESKLQKAQQSRGSKRSAASQSLGHQKTPQFIAAVVRRAVAAVAGRLDSIGDEDESEGDSDTDESIVPHGGTTDVGQHTGGRPRDTCWPIVQAAIAKQICCGRGLYQKTMVMFRLHLLHASMHDVQSDFNRGVGVKDGCDAIDDLFFMLQVVVENTVKLLELGYNIAALECQCSSVRASIDRLLGSLNHRSQTRFCLPEREKLQQLQSFQGRVQVDWLEHEKFTSVEASEEERHLRALTNLKGCWYLDGTTCSLSTLIDWERSTNASKSCKCLLAMRTVESFMFARSIHLNKDNIDQLSNDDDDNDLFAANIKVLVTTYKKNVDEQHQLPQLTSVLQVEQRSREMLVMWIAFCLVHQRCVRQFPLCREYSIALAWQDLKVAVLRDQTAISALKDVCKYIRGWNKRAQGPPLFHLTTQSPTFEFGRRYALSSESMIDTYNSEVESWDRHVQSKWKEVEEKRSRAADIRAELSTATEKLQSKQRELANERSCGSSGRGESKAVIQLNCKISSLKSKIKSAKCSLKRALGAPPPLVRPLPNAKDDAMQLIFMLAMPRSLEILGSLCCTAQRTLAPTEPTDDIATYSGLSNTTWKDFYVKHRRCQALCPTTTELVATAGTFFLPASSGAPSVDSLCSIAHFKSQHVVSPILQHTKLTWKDSAGDVLNPFNATQASITDSFIERLPRSYENFQWMNVWPGGNAARGNLVYSRLNHVPDAFEKVSFIALGSLRSFPNQQFRKLQCALLSDTLPWSNSLVCTIVRQSLYQIGDMSDVDEPKLVWKTDMLQYENGLNTFCTTLRAIADKLGQTPRCYENIPLLSELAGYLCQFSSAANPVVKLFSRMARTWADNSRVEGESDRTTDRTATLHQNQCILYGYALLAYTLGPLDNAASQDVCELIVLFRTSFMCASISTASTTNMLCVESRVTEMMTRRIAQLIYFVEKSGTSAVLTSLVKLVCPRSPRQLEWTQVNEEPINENCLGSCFESSGAHYAINLFTGVVLTDGNTPGGLPPTIREHQRFQTLFGRCDFEVFYVNGVFQTKSLYCDRLYEFAIQGDDVHIQELVVETSENAGSTFRLCPLAWIESISDHLPTRLWELYSHWHWVEKNCILFRPKEAKDREVFFITTIDEHDGLQCFRVPYSDTHNANVLILQQCRAYDRFDKQNEILQSVFSVLTKFEENRFLHVMRSPEGVLKIELPRFKLGFFLNSRMQFESVEHIGYVLATQQQFDDFLPRFERYLLLELQDKFDTTRPELRMLLPSGSVKEIPNGMVDIEIPYTAQSRIDVACFDVHRRLRTFEAETIGARLLLAAVCVRAGTNIPSKRLMMTGSEAAVQILRSCHSSQSCSPEERELLVSICELSFRIPAVKILAVALLTKSKQLDFIRGKEGQTTDMSMWGIDEQTEYDDLCSGRVHYNCLRSYFQNKEERTLFGRARRVLHAPFSPEFVSHIPLPEARNYAKVVEEKLQCFVHFTTHSRADNKLPLNRRPTAGVMSGTMSDDLEFSWKWYQSQAQARLKVPPGVLIDELMLLLSGVASCRSEMEKYLRNVHAMAGSNARDRLLSLANVLPTMTISDIVKCSFDDEMLYALTQKLAKTSRQEFKEVVLQYMELCVLEDKVERLIWKAKRSSELSESELVNELLNVRQWESTEYPYWLAFEVEGRLQIRHEQFVVASHLIKKSGTVCQLNMGCGKTRVILPMLFLHYTLRTNRPRVVRAHFLGTLLSETRQFMHRYLSASVAQLNIFEQPFDRGSALDARRLELVHDALQETKLFGGIQMVSPEHRMSLELKALELGDKHALTPKLNEILSKTEFIDVLDECDALLHHKYHLVYAVGTPKSLCNGVERWTIAEALLRIVADSSITSRVKSVLQTPRVSCNSPDYENRLGAYPGTRLNTVVECTEHHRDELKRALVLDLIDNAPFELMFMKALGNGTAVDALMTAITDPTISLQIALADHVQRFSSYMCHLLTMRGLLAFGVLEHCLEKRYRVDFGLPVWGTRQKKVAIPFSAADVPSERSEFSHPDVCIVLTLLGYYHGGLTKEEVRNAFKMLLRLDISEQEHQYDRWFVSVEPGLTDTDRMALCNVRHISLADSRQFETLCRVYKYCMEAINFFLNTCVFPNDTQQYPQRLSRTAWNLAAGDCTIGFSGTNDNHRLLPLPVAQREPNEPSLLGTNGKMIDKIIRVTHSYEVINASPRRGLIPWQSVLLFAIDKKAQALIDTGALLAGVVNNDAAKFLLEQPDFAFAGVTFYDSRKEHNCWMIAEKTRQIVMPLEQAPMHEKETFVIFDEARSRGSDRKLSHNASALITLGPKLAKDKLMQGAGRMRQLGCNQTLWIASFDEVAQSILQSSAHREIPMLTAVDVLNWVMDNTRDECIRGLLEWSKSGLQYQKTRLDPKSELVDEDWSLEFLYQEKLVTDKIARIVESQAHRVFGDFDNAFVAQICRRSRTYGLDDEVCCISHTGECEREIRVTQEKNQVDDNEVAERTPSEETTWNYRKVLQARSVEELHREVEVMTLEGYTRKWISPANFADFSWANTRVFGTKNFFTTIMARNAMDRMNEFLRVIDVVLMFDNGQVLLVSECEADHILALLWSSSVKSSNFPFSSIGKELPECSFRFVNFAFACESVNGVEAPSKFRNVHMVLGTKSDHRDQDLPLSPIVACYLYNGETMLTNHQEIVMEPILRDLLRPGVQRETTLSNFVKSRGNGHKWMRSFLHQLCCLIDLEECNR</sequence>
<evidence type="ECO:0000256" key="2">
    <source>
        <dbReference type="ARBA" id="ARBA00012759"/>
    </source>
</evidence>
<feature type="domain" description="DUF3638" evidence="9">
    <location>
        <begin position="1828"/>
        <end position="2043"/>
    </location>
</feature>
<keyword evidence="3" id="KW-0645">Protease</keyword>
<evidence type="ECO:0000256" key="8">
    <source>
        <dbReference type="SAM" id="MobiDB-lite"/>
    </source>
</evidence>
<evidence type="ECO:0000256" key="3">
    <source>
        <dbReference type="ARBA" id="ARBA00022670"/>
    </source>
</evidence>
<feature type="coiled-coil region" evidence="7">
    <location>
        <begin position="646"/>
        <end position="677"/>
    </location>
</feature>
<comment type="caution">
    <text evidence="11">The sequence shown here is derived from an EMBL/GenBank/DDBJ whole genome shotgun (WGS) entry which is preliminary data.</text>
</comment>
<dbReference type="PANTHER" id="PTHR13367:SF33">
    <property type="entry name" value="P-LOOP CONTAINING NUCLEOSIDE TRIPHOSPHATE HYDROLASE PROTEIN"/>
    <property type="match status" value="1"/>
</dbReference>
<feature type="domain" description="DUF3645" evidence="10">
    <location>
        <begin position="2182"/>
        <end position="2213"/>
    </location>
</feature>
<evidence type="ECO:0000256" key="6">
    <source>
        <dbReference type="ARBA" id="ARBA00022807"/>
    </source>
</evidence>
<evidence type="ECO:0000256" key="1">
    <source>
        <dbReference type="ARBA" id="ARBA00000707"/>
    </source>
</evidence>
<proteinExistence type="predicted"/>
<reference evidence="11" key="1">
    <citation type="submission" date="2024-01" db="EMBL/GenBank/DDBJ databases">
        <authorList>
            <person name="Webb A."/>
        </authorList>
    </citation>
    <scope>NUCLEOTIDE SEQUENCE</scope>
    <source>
        <strain evidence="11">Pm1</strain>
    </source>
</reference>
<accession>A0AAV1V627</accession>
<dbReference type="GO" id="GO:0004843">
    <property type="term" value="F:cysteine-type deubiquitinase activity"/>
    <property type="evidence" value="ECO:0007669"/>
    <property type="project" value="UniProtKB-EC"/>
</dbReference>
<name>A0AAV1V627_9STRA</name>
<evidence type="ECO:0000256" key="7">
    <source>
        <dbReference type="SAM" id="Coils"/>
    </source>
</evidence>
<dbReference type="Pfam" id="PF12340">
    <property type="entry name" value="DUF3638"/>
    <property type="match status" value="1"/>
</dbReference>
<dbReference type="Pfam" id="PF12359">
    <property type="entry name" value="DUF3645"/>
    <property type="match status" value="1"/>
</dbReference>
<evidence type="ECO:0000313" key="12">
    <source>
        <dbReference type="Proteomes" id="UP001162060"/>
    </source>
</evidence>
<evidence type="ECO:0000259" key="9">
    <source>
        <dbReference type="Pfam" id="PF12340"/>
    </source>
</evidence>
<dbReference type="InterPro" id="IPR022105">
    <property type="entry name" value="DUF3645"/>
</dbReference>
<feature type="region of interest" description="Disordered" evidence="8">
    <location>
        <begin position="240"/>
        <end position="270"/>
    </location>
</feature>
<evidence type="ECO:0000256" key="4">
    <source>
        <dbReference type="ARBA" id="ARBA00022786"/>
    </source>
</evidence>
<keyword evidence="5" id="KW-0378">Hydrolase</keyword>
<protein>
    <recommendedName>
        <fullName evidence="2">ubiquitinyl hydrolase 1</fullName>
        <ecNumber evidence="2">3.4.19.12</ecNumber>
    </recommendedName>
</protein>
<dbReference type="InterPro" id="IPR051346">
    <property type="entry name" value="OTU_Deubiquitinase"/>
</dbReference>
<evidence type="ECO:0000313" key="11">
    <source>
        <dbReference type="EMBL" id="CAK7941986.1"/>
    </source>
</evidence>
<evidence type="ECO:0000256" key="5">
    <source>
        <dbReference type="ARBA" id="ARBA00022801"/>
    </source>
</evidence>
<dbReference type="PANTHER" id="PTHR13367">
    <property type="entry name" value="UBIQUITIN THIOESTERASE"/>
    <property type="match status" value="1"/>
</dbReference>
<dbReference type="EC" id="3.4.19.12" evidence="2"/>
<keyword evidence="4" id="KW-0833">Ubl conjugation pathway</keyword>
<feature type="compositionally biased region" description="Acidic residues" evidence="8">
    <location>
        <begin position="240"/>
        <end position="254"/>
    </location>
</feature>
<organism evidence="11 12">
    <name type="scientific">Peronospora matthiolae</name>
    <dbReference type="NCBI Taxonomy" id="2874970"/>
    <lineage>
        <taxon>Eukaryota</taxon>
        <taxon>Sar</taxon>
        <taxon>Stramenopiles</taxon>
        <taxon>Oomycota</taxon>
        <taxon>Peronosporomycetes</taxon>
        <taxon>Peronosporales</taxon>
        <taxon>Peronosporaceae</taxon>
        <taxon>Peronospora</taxon>
    </lineage>
</organism>
<evidence type="ECO:0000259" key="10">
    <source>
        <dbReference type="Pfam" id="PF12359"/>
    </source>
</evidence>
<dbReference type="Proteomes" id="UP001162060">
    <property type="component" value="Unassembled WGS sequence"/>
</dbReference>
<comment type="catalytic activity">
    <reaction evidence="1">
        <text>Thiol-dependent hydrolysis of ester, thioester, amide, peptide and isopeptide bonds formed by the C-terminal Gly of ubiquitin (a 76-residue protein attached to proteins as an intracellular targeting signal).</text>
        <dbReference type="EC" id="3.4.19.12"/>
    </reaction>
</comment>
<keyword evidence="6" id="KW-0788">Thiol protease</keyword>
<dbReference type="GO" id="GO:0006508">
    <property type="term" value="P:proteolysis"/>
    <property type="evidence" value="ECO:0007669"/>
    <property type="project" value="UniProtKB-KW"/>
</dbReference>
<dbReference type="InterPro" id="IPR022099">
    <property type="entry name" value="DUF3638"/>
</dbReference>
<dbReference type="EMBL" id="CAKLBY020000267">
    <property type="protein sequence ID" value="CAK7941986.1"/>
    <property type="molecule type" value="Genomic_DNA"/>
</dbReference>
<gene>
    <name evidence="11" type="ORF">PM001_LOCUS27136</name>
</gene>
<keyword evidence="7" id="KW-0175">Coiled coil</keyword>